<dbReference type="STRING" id="1357400.HMPREF2086_01028"/>
<dbReference type="InterPro" id="IPR029058">
    <property type="entry name" value="AB_hydrolase_fold"/>
</dbReference>
<dbReference type="AlphaFoldDB" id="V8C785"/>
<dbReference type="Gene3D" id="3.40.50.1820">
    <property type="entry name" value="alpha/beta hydrolase"/>
    <property type="match status" value="1"/>
</dbReference>
<evidence type="ECO:0000313" key="3">
    <source>
        <dbReference type="Proteomes" id="UP000018731"/>
    </source>
</evidence>
<dbReference type="eggNOG" id="COG2267">
    <property type="taxonomic scope" value="Bacteria"/>
</dbReference>
<dbReference type="Proteomes" id="UP000018731">
    <property type="component" value="Unassembled WGS sequence"/>
</dbReference>
<feature type="domain" description="Serine aminopeptidase S33" evidence="1">
    <location>
        <begin position="56"/>
        <end position="317"/>
    </location>
</feature>
<dbReference type="SUPFAM" id="SSF53474">
    <property type="entry name" value="alpha/beta-Hydrolases"/>
    <property type="match status" value="1"/>
</dbReference>
<dbReference type="EMBL" id="AZJI01000005">
    <property type="protein sequence ID" value="ETD23229.1"/>
    <property type="molecule type" value="Genomic_DNA"/>
</dbReference>
<dbReference type="RefSeq" id="WP_023927754.1">
    <property type="nucleotide sequence ID" value="NZ_KI669454.1"/>
</dbReference>
<dbReference type="PANTHER" id="PTHR11614">
    <property type="entry name" value="PHOSPHOLIPASE-RELATED"/>
    <property type="match status" value="1"/>
</dbReference>
<evidence type="ECO:0000313" key="2">
    <source>
        <dbReference type="EMBL" id="ETD23229.1"/>
    </source>
</evidence>
<dbReference type="InterPro" id="IPR022742">
    <property type="entry name" value="Hydrolase_4"/>
</dbReference>
<accession>V8C785</accession>
<dbReference type="HOGENOM" id="CLU_026209_1_0_7"/>
<dbReference type="PATRIC" id="fig|1357400.3.peg.1406"/>
<protein>
    <recommendedName>
        <fullName evidence="1">Serine aminopeptidase S33 domain-containing protein</fullName>
    </recommendedName>
</protein>
<gene>
    <name evidence="2" type="ORF">HMPREF2086_01028</name>
</gene>
<organism evidence="2 3">
    <name type="scientific">Helicobacter macacae MIT 99-5501</name>
    <dbReference type="NCBI Taxonomy" id="1357400"/>
    <lineage>
        <taxon>Bacteria</taxon>
        <taxon>Pseudomonadati</taxon>
        <taxon>Campylobacterota</taxon>
        <taxon>Epsilonproteobacteria</taxon>
        <taxon>Campylobacterales</taxon>
        <taxon>Helicobacteraceae</taxon>
        <taxon>Helicobacter</taxon>
    </lineage>
</organism>
<keyword evidence="3" id="KW-1185">Reference proteome</keyword>
<reference evidence="2 3" key="1">
    <citation type="journal article" date="2014" name="Genome Announc.">
        <title>Draft genome sequences of six enterohepatic helicobacter species isolated from humans and one from rhesus macaques.</title>
        <authorList>
            <person name="Shen Z."/>
            <person name="Sheh A."/>
            <person name="Young S.K."/>
            <person name="Abouelliel A."/>
            <person name="Ward D.V."/>
            <person name="Earl A.M."/>
            <person name="Fox J.G."/>
        </authorList>
    </citation>
    <scope>NUCLEOTIDE SEQUENCE [LARGE SCALE GENOMIC DNA]</scope>
    <source>
        <strain evidence="2 3">MIT 99-5501</strain>
    </source>
</reference>
<comment type="caution">
    <text evidence="2">The sequence shown here is derived from an EMBL/GenBank/DDBJ whole genome shotgun (WGS) entry which is preliminary data.</text>
</comment>
<name>V8C785_9HELI</name>
<proteinExistence type="predicted"/>
<dbReference type="OrthoDB" id="9806902at2"/>
<dbReference type="InterPro" id="IPR051044">
    <property type="entry name" value="MAG_DAG_Lipase"/>
</dbReference>
<evidence type="ECO:0000259" key="1">
    <source>
        <dbReference type="Pfam" id="PF12146"/>
    </source>
</evidence>
<dbReference type="Pfam" id="PF12146">
    <property type="entry name" value="Hydrolase_4"/>
    <property type="match status" value="1"/>
</dbReference>
<sequence length="335" mass="37558">MLDSQTPPKNSLKATTTNEVKITRSLKFRSDFGEVSYDVYEPVFAQESKSPIYLAQIAHGMVEHKGRYEWVAKEIAKNGFIVAVSDHRGHGDSTNGDEITLGCMGEDSFQKSAYDLYKLTCLLKEQYKPQKVALLGHSMGSLLARRYLMLYGDSLDALILSGSPSASKEQKELKWGVRLAKLFCFFNAGQLGGKVINKILFGGFNKRFAKQGDKTGLGWLCADEAVVQGYLADEKCHFHFDAQSFLHLFEGMQEVYGAYPYPQKPHLPILFVSGSDDASGEFGAGVQRAREHLRFQGFDDVEMLLYKGARHEVLNERIKSQVLEDILLWLSVKGF</sequence>